<organism evidence="1 2">
    <name type="scientific">Cichorium intybus</name>
    <name type="common">Chicory</name>
    <dbReference type="NCBI Taxonomy" id="13427"/>
    <lineage>
        <taxon>Eukaryota</taxon>
        <taxon>Viridiplantae</taxon>
        <taxon>Streptophyta</taxon>
        <taxon>Embryophyta</taxon>
        <taxon>Tracheophyta</taxon>
        <taxon>Spermatophyta</taxon>
        <taxon>Magnoliopsida</taxon>
        <taxon>eudicotyledons</taxon>
        <taxon>Gunneridae</taxon>
        <taxon>Pentapetalae</taxon>
        <taxon>asterids</taxon>
        <taxon>campanulids</taxon>
        <taxon>Asterales</taxon>
        <taxon>Asteraceae</taxon>
        <taxon>Cichorioideae</taxon>
        <taxon>Cichorieae</taxon>
        <taxon>Cichoriinae</taxon>
        <taxon>Cichorium</taxon>
    </lineage>
</organism>
<sequence length="694" mass="79825">MTSIAIGLLALQDHRKLFEMIPDHVKKTWNECALQGLIFISIGSQIVLVLLGNLRKHNPRTRIRIILWCAYLLAYAVASAALGVITRTALDVCSVTRPISKYQKLNTSELMSFWAPFLLLHLGGPDTITAYSLEDNELWLRHMVELVFQSAVALYVLLLSWPGCSDLPLLSVLVYVAGFIKIFERVQALRLANTENLRDSLLGSPDPGPNYPKFLEEFQLKKSQGFDVKVVEVPEAPPPVNEYAYPEGQSKVISHAYDLFRTFKRLFVDLILTFEDRDSSQSYFRHLNSSEAFSVIEIELGFAYDMLYTKASVVYTFVGFICRLISVFLMIMELVGFCFLCDMHDYRVIDIVITYLLIATAIVMEAFAAYSMLCSDWTDHWLSQRNYTRNIFVFPFLKQPTKLRWSNSIGQLDLLSVALEEKPPSFLQAQRFLGIDKYRTKHRYKTYSKVSDELKDLIYNQFHDFMNHNSDPKSLCSHKGSFSLGRNNCDTLLWSITKVEFDQSILIWHIATDLCYYSELHGKDQDDNDVCRIESKHISDYLLYLLMTYPVMLPIGIGMIRYRDTCAEAMRFFKEKELIGGKVDACRKLLEVDCTELLPCKVKGDRSKSALFDGCRLALSLKEMERKHMWNVMSQVWIEILAYAATHCRGFQHEQQLRKGGEFLTHVWLLMAHLGITEQLQVSQGHARARFNVS</sequence>
<dbReference type="Proteomes" id="UP001055811">
    <property type="component" value="Linkage Group LG06"/>
</dbReference>
<evidence type="ECO:0000313" key="2">
    <source>
        <dbReference type="Proteomes" id="UP001055811"/>
    </source>
</evidence>
<comment type="caution">
    <text evidence="1">The sequence shown here is derived from an EMBL/GenBank/DDBJ whole genome shotgun (WGS) entry which is preliminary data.</text>
</comment>
<accession>A0ACB9BRL7</accession>
<keyword evidence="2" id="KW-1185">Reference proteome</keyword>
<protein>
    <submittedName>
        <fullName evidence="1">Uncharacterized protein</fullName>
    </submittedName>
</protein>
<reference evidence="2" key="1">
    <citation type="journal article" date="2022" name="Mol. Ecol. Resour.">
        <title>The genomes of chicory, endive, great burdock and yacon provide insights into Asteraceae palaeo-polyploidization history and plant inulin production.</title>
        <authorList>
            <person name="Fan W."/>
            <person name="Wang S."/>
            <person name="Wang H."/>
            <person name="Wang A."/>
            <person name="Jiang F."/>
            <person name="Liu H."/>
            <person name="Zhao H."/>
            <person name="Xu D."/>
            <person name="Zhang Y."/>
        </authorList>
    </citation>
    <scope>NUCLEOTIDE SEQUENCE [LARGE SCALE GENOMIC DNA]</scope>
    <source>
        <strain evidence="2">cv. Punajuju</strain>
    </source>
</reference>
<dbReference type="EMBL" id="CM042014">
    <property type="protein sequence ID" value="KAI3724676.1"/>
    <property type="molecule type" value="Genomic_DNA"/>
</dbReference>
<reference evidence="1 2" key="2">
    <citation type="journal article" date="2022" name="Mol. Ecol. Resour.">
        <title>The genomes of chicory, endive, great burdock and yacon provide insights into Asteraceae paleo-polyploidization history and plant inulin production.</title>
        <authorList>
            <person name="Fan W."/>
            <person name="Wang S."/>
            <person name="Wang H."/>
            <person name="Wang A."/>
            <person name="Jiang F."/>
            <person name="Liu H."/>
            <person name="Zhao H."/>
            <person name="Xu D."/>
            <person name="Zhang Y."/>
        </authorList>
    </citation>
    <scope>NUCLEOTIDE SEQUENCE [LARGE SCALE GENOMIC DNA]</scope>
    <source>
        <strain evidence="2">cv. Punajuju</strain>
        <tissue evidence="1">Leaves</tissue>
    </source>
</reference>
<gene>
    <name evidence="1" type="ORF">L2E82_36461</name>
</gene>
<proteinExistence type="predicted"/>
<evidence type="ECO:0000313" key="1">
    <source>
        <dbReference type="EMBL" id="KAI3724676.1"/>
    </source>
</evidence>
<name>A0ACB9BRL7_CICIN</name>